<dbReference type="OrthoDB" id="5849210at2759"/>
<dbReference type="Gene3D" id="3.30.70.270">
    <property type="match status" value="1"/>
</dbReference>
<name>A0A183GRW8_HELPZ</name>
<dbReference type="InterPro" id="IPR043502">
    <property type="entry name" value="DNA/RNA_pol_sf"/>
</dbReference>
<evidence type="ECO:0000259" key="1">
    <source>
        <dbReference type="PROSITE" id="PS50878"/>
    </source>
</evidence>
<dbReference type="WBParaSite" id="HPBE_0002543801-mRNA-1">
    <property type="protein sequence ID" value="HPBE_0002543801-mRNA-1"/>
    <property type="gene ID" value="HPBE_0002543801"/>
</dbReference>
<evidence type="ECO:0000313" key="2">
    <source>
        <dbReference type="EMBL" id="VDP51301.1"/>
    </source>
</evidence>
<evidence type="ECO:0000313" key="3">
    <source>
        <dbReference type="Proteomes" id="UP000050761"/>
    </source>
</evidence>
<dbReference type="PROSITE" id="PS50878">
    <property type="entry name" value="RT_POL"/>
    <property type="match status" value="1"/>
</dbReference>
<dbReference type="AlphaFoldDB" id="A0A183GRW8"/>
<reference evidence="2 3" key="1">
    <citation type="submission" date="2018-11" db="EMBL/GenBank/DDBJ databases">
        <authorList>
            <consortium name="Pathogen Informatics"/>
        </authorList>
    </citation>
    <scope>NUCLEOTIDE SEQUENCE [LARGE SCALE GENOMIC DNA]</scope>
</reference>
<gene>
    <name evidence="2" type="ORF">HPBE_LOCUS25437</name>
</gene>
<accession>A0A183GRW8</accession>
<dbReference type="InterPro" id="IPR000477">
    <property type="entry name" value="RT_dom"/>
</dbReference>
<keyword evidence="3" id="KW-1185">Reference proteome</keyword>
<sequence length="123" mass="13795">MDAITRDLQNPVPWTLLYADDVMLASEDKDELEREVQAWCDRQERFGLILNVKKTEYVTTDVAESNSIMVNGIELPRTSVFKCLGPAVASDGNLMIEMNSRVQLGPTGARWLGFSAIGRYRSP</sequence>
<evidence type="ECO:0000313" key="4">
    <source>
        <dbReference type="WBParaSite" id="HPBE_0002543801-mRNA-1"/>
    </source>
</evidence>
<dbReference type="Pfam" id="PF00078">
    <property type="entry name" value="RVT_1"/>
    <property type="match status" value="1"/>
</dbReference>
<dbReference type="InterPro" id="IPR043128">
    <property type="entry name" value="Rev_trsase/Diguanyl_cyclase"/>
</dbReference>
<accession>A0A3P8E4C2</accession>
<proteinExistence type="predicted"/>
<dbReference type="EMBL" id="UZAH01037912">
    <property type="protein sequence ID" value="VDP51301.1"/>
    <property type="molecule type" value="Genomic_DNA"/>
</dbReference>
<dbReference type="Proteomes" id="UP000050761">
    <property type="component" value="Unassembled WGS sequence"/>
</dbReference>
<dbReference type="PANTHER" id="PTHR47027:SF20">
    <property type="entry name" value="REVERSE TRANSCRIPTASE-LIKE PROTEIN WITH RNA-DIRECTED DNA POLYMERASE DOMAIN"/>
    <property type="match status" value="1"/>
</dbReference>
<dbReference type="PANTHER" id="PTHR47027">
    <property type="entry name" value="REVERSE TRANSCRIPTASE DOMAIN-CONTAINING PROTEIN"/>
    <property type="match status" value="1"/>
</dbReference>
<protein>
    <submittedName>
        <fullName evidence="4">Reverse transcriptase domain-containing protein</fullName>
    </submittedName>
</protein>
<feature type="domain" description="Reverse transcriptase" evidence="1">
    <location>
        <begin position="1"/>
        <end position="116"/>
    </location>
</feature>
<dbReference type="SUPFAM" id="SSF56672">
    <property type="entry name" value="DNA/RNA polymerases"/>
    <property type="match status" value="1"/>
</dbReference>
<reference evidence="4" key="2">
    <citation type="submission" date="2019-09" db="UniProtKB">
        <authorList>
            <consortium name="WormBaseParasite"/>
        </authorList>
    </citation>
    <scope>IDENTIFICATION</scope>
</reference>
<organism evidence="3 4">
    <name type="scientific">Heligmosomoides polygyrus</name>
    <name type="common">Parasitic roundworm</name>
    <dbReference type="NCBI Taxonomy" id="6339"/>
    <lineage>
        <taxon>Eukaryota</taxon>
        <taxon>Metazoa</taxon>
        <taxon>Ecdysozoa</taxon>
        <taxon>Nematoda</taxon>
        <taxon>Chromadorea</taxon>
        <taxon>Rhabditida</taxon>
        <taxon>Rhabditina</taxon>
        <taxon>Rhabditomorpha</taxon>
        <taxon>Strongyloidea</taxon>
        <taxon>Heligmosomidae</taxon>
        <taxon>Heligmosomoides</taxon>
    </lineage>
</organism>